<dbReference type="EMBL" id="CAJNOW010021970">
    <property type="protein sequence ID" value="CAF1685978.1"/>
    <property type="molecule type" value="Genomic_DNA"/>
</dbReference>
<feature type="compositionally biased region" description="Polar residues" evidence="13">
    <location>
        <begin position="689"/>
        <end position="701"/>
    </location>
</feature>
<dbReference type="GO" id="GO:0005743">
    <property type="term" value="C:mitochondrial inner membrane"/>
    <property type="evidence" value="ECO:0007669"/>
    <property type="project" value="UniProtKB-SubCell"/>
</dbReference>
<keyword evidence="7" id="KW-0106">Calcium</keyword>
<dbReference type="GO" id="GO:0043490">
    <property type="term" value="P:malate-aspartate shuttle"/>
    <property type="evidence" value="ECO:0007669"/>
    <property type="project" value="TreeGrafter"/>
</dbReference>
<dbReference type="Proteomes" id="UP000663834">
    <property type="component" value="Unassembled WGS sequence"/>
</dbReference>
<dbReference type="GO" id="GO:0005509">
    <property type="term" value="F:calcium ion binding"/>
    <property type="evidence" value="ECO:0007669"/>
    <property type="project" value="InterPro"/>
</dbReference>
<keyword evidence="6" id="KW-0999">Mitochondrion inner membrane</keyword>
<dbReference type="PROSITE" id="PS50222">
    <property type="entry name" value="EF_HAND_2"/>
    <property type="match status" value="1"/>
</dbReference>
<name>A0A816HCW5_9BILA</name>
<feature type="repeat" description="Solcar" evidence="12">
    <location>
        <begin position="445"/>
        <end position="529"/>
    </location>
</feature>
<dbReference type="EMBL" id="CAJNOV010000017">
    <property type="protein sequence ID" value="CAF0955772.1"/>
    <property type="molecule type" value="Genomic_DNA"/>
</dbReference>
<comment type="caution">
    <text evidence="16">The sequence shown here is derived from an EMBL/GenBank/DDBJ whole genome shotgun (WGS) entry which is preliminary data.</text>
</comment>
<keyword evidence="5" id="KW-0677">Repeat</keyword>
<evidence type="ECO:0000256" key="11">
    <source>
        <dbReference type="ARBA" id="ARBA00038674"/>
    </source>
</evidence>
<feature type="repeat" description="Solcar" evidence="12">
    <location>
        <begin position="537"/>
        <end position="625"/>
    </location>
</feature>
<reference evidence="16" key="1">
    <citation type="submission" date="2021-02" db="EMBL/GenBank/DDBJ databases">
        <authorList>
            <person name="Nowell W R."/>
        </authorList>
    </citation>
    <scope>NUCLEOTIDE SEQUENCE</scope>
</reference>
<dbReference type="SUPFAM" id="SSF47473">
    <property type="entry name" value="EF-hand"/>
    <property type="match status" value="2"/>
</dbReference>
<evidence type="ECO:0000256" key="2">
    <source>
        <dbReference type="ARBA" id="ARBA00006375"/>
    </source>
</evidence>
<dbReference type="PANTHER" id="PTHR45678:SF9">
    <property type="entry name" value="CALCIUM-BINDING MITOCHONDRIAL CARRIER PROTEIN ARALAR1"/>
    <property type="match status" value="1"/>
</dbReference>
<keyword evidence="4 12" id="KW-0812">Transmembrane</keyword>
<dbReference type="PRINTS" id="PR00926">
    <property type="entry name" value="MITOCARRIER"/>
</dbReference>
<dbReference type="PANTHER" id="PTHR45678">
    <property type="entry name" value="MITOCHONDRIAL 2-OXODICARBOXYLATE CARRIER 1-RELATED"/>
    <property type="match status" value="1"/>
</dbReference>
<dbReference type="SUPFAM" id="SSF103506">
    <property type="entry name" value="Mitochondrial carrier"/>
    <property type="match status" value="1"/>
</dbReference>
<evidence type="ECO:0000313" key="16">
    <source>
        <dbReference type="EMBL" id="CAF1685978.1"/>
    </source>
</evidence>
<dbReference type="GO" id="GO:0015183">
    <property type="term" value="F:L-aspartate transmembrane transporter activity"/>
    <property type="evidence" value="ECO:0007669"/>
    <property type="project" value="TreeGrafter"/>
</dbReference>
<dbReference type="InterPro" id="IPR002048">
    <property type="entry name" value="EF_hand_dom"/>
</dbReference>
<dbReference type="InterPro" id="IPR018108">
    <property type="entry name" value="MCP_transmembrane"/>
</dbReference>
<feature type="domain" description="EF-hand" evidence="14">
    <location>
        <begin position="92"/>
        <end position="127"/>
    </location>
</feature>
<organism evidence="16 17">
    <name type="scientific">Rotaria magnacalcarata</name>
    <dbReference type="NCBI Taxonomy" id="392030"/>
    <lineage>
        <taxon>Eukaryota</taxon>
        <taxon>Metazoa</taxon>
        <taxon>Spiralia</taxon>
        <taxon>Gnathifera</taxon>
        <taxon>Rotifera</taxon>
        <taxon>Eurotatoria</taxon>
        <taxon>Bdelloidea</taxon>
        <taxon>Philodinida</taxon>
        <taxon>Philodinidae</taxon>
        <taxon>Rotaria</taxon>
    </lineage>
</organism>
<comment type="similarity">
    <text evidence="2">Belongs to the mitochondrial carrier (TC 2.A.29) family.</text>
</comment>
<dbReference type="FunFam" id="1.50.40.10:FF:000004">
    <property type="entry name" value="Calcium-binding mitochondrial carrier protein Aralar1"/>
    <property type="match status" value="1"/>
</dbReference>
<dbReference type="OrthoDB" id="2161at2759"/>
<keyword evidence="10 12" id="KW-0472">Membrane</keyword>
<evidence type="ECO:0000256" key="5">
    <source>
        <dbReference type="ARBA" id="ARBA00022737"/>
    </source>
</evidence>
<evidence type="ECO:0000256" key="1">
    <source>
        <dbReference type="ARBA" id="ARBA00004448"/>
    </source>
</evidence>
<comment type="subunit">
    <text evidence="11">Homodimer (via N-terminus).</text>
</comment>
<evidence type="ECO:0000256" key="12">
    <source>
        <dbReference type="PROSITE-ProRule" id="PRU00282"/>
    </source>
</evidence>
<protein>
    <recommendedName>
        <fullName evidence="14">EF-hand domain-containing protein</fullName>
    </recommendedName>
</protein>
<gene>
    <name evidence="15" type="ORF">CJN711_LOCUS169</name>
    <name evidence="16" type="ORF">KQP761_LOCUS38552</name>
</gene>
<evidence type="ECO:0000256" key="9">
    <source>
        <dbReference type="ARBA" id="ARBA00023128"/>
    </source>
</evidence>
<feature type="repeat" description="Solcar" evidence="12">
    <location>
        <begin position="346"/>
        <end position="437"/>
    </location>
</feature>
<dbReference type="InterPro" id="IPR002067">
    <property type="entry name" value="MCP"/>
</dbReference>
<comment type="subcellular location">
    <subcellularLocation>
        <location evidence="1">Mitochondrion inner membrane</location>
        <topology evidence="1">Multi-pass membrane protein</topology>
    </subcellularLocation>
</comment>
<dbReference type="InterPro" id="IPR023395">
    <property type="entry name" value="MCP_dom_sf"/>
</dbReference>
<dbReference type="PROSITE" id="PS50920">
    <property type="entry name" value="SOLCAR"/>
    <property type="match status" value="3"/>
</dbReference>
<dbReference type="GO" id="GO:0005313">
    <property type="term" value="F:L-glutamate transmembrane transporter activity"/>
    <property type="evidence" value="ECO:0007669"/>
    <property type="project" value="TreeGrafter"/>
</dbReference>
<dbReference type="InterPro" id="IPR011992">
    <property type="entry name" value="EF-hand-dom_pair"/>
</dbReference>
<dbReference type="Pfam" id="PF00153">
    <property type="entry name" value="Mito_carr"/>
    <property type="match status" value="3"/>
</dbReference>
<evidence type="ECO:0000256" key="4">
    <source>
        <dbReference type="ARBA" id="ARBA00022692"/>
    </source>
</evidence>
<evidence type="ECO:0000313" key="17">
    <source>
        <dbReference type="Proteomes" id="UP000663834"/>
    </source>
</evidence>
<proteinExistence type="inferred from homology"/>
<evidence type="ECO:0000256" key="13">
    <source>
        <dbReference type="SAM" id="MobiDB-lite"/>
    </source>
</evidence>
<keyword evidence="9" id="KW-0496">Mitochondrion</keyword>
<feature type="region of interest" description="Disordered" evidence="13">
    <location>
        <begin position="687"/>
        <end position="714"/>
    </location>
</feature>
<evidence type="ECO:0000256" key="3">
    <source>
        <dbReference type="ARBA" id="ARBA00022448"/>
    </source>
</evidence>
<evidence type="ECO:0000313" key="15">
    <source>
        <dbReference type="EMBL" id="CAF0955772.1"/>
    </source>
</evidence>
<dbReference type="AlphaFoldDB" id="A0A816HCW5"/>
<sequence length="714" mass="80909">MAPKGKDPKKTTQFPSTNHDEILAVFNRYARHEHLGQRYMTPAEFLQDYLGYLKGDNIDPTTLNILGSLVDLNKNYRITIDEFTNFESLLVASDSLYRLAFQLFDRHGQGFITFDDFQFVISATKQFKEFPFNFDSNFVRMHFGEKRQRQITYKEFTQILLDFIDEQTIQTFCKLDNTNLGYISLKNFETILKELRQYQLSEFISTHLQDIVKLSSSATLPNQISYPYFTAFLQLLSNIESMRKIYVAVCEKKAHTFSSSTITKEEFLTEAQHFPHTTPLQIDILFAITNQLHQNMAGKEVKNEYIEFNDFDTISAKEHLLPYRLRSEIIDEHYKIEHQTIVMKILESGYRFGLGSIAGAVGATAVYPIDLVKTRMQNQRTTSIVGERLYRNSIDCFKKVIRHEGVFGLYRGLIPQLVGVAPEKAIKLTVNDFVRDRLTLADGTIPLWAEIMAGGLAGASQVTFTNPLEIVKIRLQVAGEIQSVRRPAASEVVRELGIRGLYKGARACFLRDIPFSAIYFPAYAHVKKSFADEHGYNDPKSLFFSGLLAGIPAAGLCTPADVVKTRLQVQARKGQTKYNGLTDAFKKIYIEEGWTAFWKGAGARMLRSSPQFGVTLLTYELLQRSFNVDFQGRKLEGSKHIDQAQYSPKSRASILLSSNPDHVGGFHLAQATFEGIETRFGLAFPKYKNPTSNEPSPSVPSLTKLLGVTSQVNT</sequence>
<dbReference type="Proteomes" id="UP000663855">
    <property type="component" value="Unassembled WGS sequence"/>
</dbReference>
<evidence type="ECO:0000256" key="6">
    <source>
        <dbReference type="ARBA" id="ARBA00022792"/>
    </source>
</evidence>
<evidence type="ECO:0000256" key="10">
    <source>
        <dbReference type="ARBA" id="ARBA00023136"/>
    </source>
</evidence>
<dbReference type="Gene3D" id="1.50.40.10">
    <property type="entry name" value="Mitochondrial carrier domain"/>
    <property type="match status" value="1"/>
</dbReference>
<keyword evidence="8" id="KW-1133">Transmembrane helix</keyword>
<accession>A0A816HCW5</accession>
<evidence type="ECO:0000256" key="7">
    <source>
        <dbReference type="ARBA" id="ARBA00022837"/>
    </source>
</evidence>
<evidence type="ECO:0000256" key="8">
    <source>
        <dbReference type="ARBA" id="ARBA00022989"/>
    </source>
</evidence>
<evidence type="ECO:0000259" key="14">
    <source>
        <dbReference type="PROSITE" id="PS50222"/>
    </source>
</evidence>
<dbReference type="InterPro" id="IPR051028">
    <property type="entry name" value="Mito_Solute_Carrier"/>
</dbReference>
<dbReference type="Gene3D" id="1.10.238.10">
    <property type="entry name" value="EF-hand"/>
    <property type="match status" value="2"/>
</dbReference>
<keyword evidence="3" id="KW-0813">Transport</keyword>